<organism evidence="1 2">
    <name type="scientific">Hymenobacter aerilatus</name>
    <dbReference type="NCBI Taxonomy" id="2932251"/>
    <lineage>
        <taxon>Bacteria</taxon>
        <taxon>Pseudomonadati</taxon>
        <taxon>Bacteroidota</taxon>
        <taxon>Cytophagia</taxon>
        <taxon>Cytophagales</taxon>
        <taxon>Hymenobacteraceae</taxon>
        <taxon>Hymenobacter</taxon>
    </lineage>
</organism>
<proteinExistence type="predicted"/>
<keyword evidence="1" id="KW-0614">Plasmid</keyword>
<dbReference type="AlphaFoldDB" id="A0A8T9T1L0"/>
<evidence type="ECO:0000313" key="1">
    <source>
        <dbReference type="EMBL" id="UOR07707.1"/>
    </source>
</evidence>
<evidence type="ECO:0008006" key="3">
    <source>
        <dbReference type="Google" id="ProtNLM"/>
    </source>
</evidence>
<dbReference type="EMBL" id="CP095054">
    <property type="protein sequence ID" value="UOR07707.1"/>
    <property type="molecule type" value="Genomic_DNA"/>
</dbReference>
<evidence type="ECO:0000313" key="2">
    <source>
        <dbReference type="Proteomes" id="UP000829925"/>
    </source>
</evidence>
<accession>A0A8T9T1L0</accession>
<sequence>MSQQSIKLDRATTWDALCFPVEALPLESILPVGYRIVPNDRKQAIVGELPDGTKNIFAMQSGEYSLIKNEVLREAAELYLPEHTIDASFTPQGEFSINLILPDEINISSGPANAKVKDRLYKSMIINNSYSGKTPFSLQGTALKEHLETTTTSKMRVSYYRKVCTNGLMGWADDYMSLDQYLTWLLNGKPKKYKDALKIKDAELVEQTERKEHRELEVLVEKKFHHKGLNLDVFKKQLAIIFTAFQRQAHSLSPTISVYKELAKQPTPEDLASVIAESGVPKMLARNAMDRLAEEVKLLETPANLWLAYNAVNYALFNSRSSLSINDRFRLDEAAFHQLATLAVS</sequence>
<dbReference type="KEGG" id="haei:MUN82_21970"/>
<reference evidence="1 2" key="1">
    <citation type="submission" date="2022-04" db="EMBL/GenBank/DDBJ databases">
        <title>Hymenobacter sp. isolated from the air.</title>
        <authorList>
            <person name="Won M."/>
            <person name="Lee C.-M."/>
            <person name="Woen H.-Y."/>
            <person name="Kwon S.-W."/>
        </authorList>
    </citation>
    <scope>NUCLEOTIDE SEQUENCE [LARGE SCALE GENOMIC DNA]</scope>
    <source>
        <strain evidence="2">5413 J-13</strain>
        <plasmid evidence="1 2">unnamed1</plasmid>
    </source>
</reference>
<name>A0A8T9T1L0_9BACT</name>
<gene>
    <name evidence="1" type="ORF">MUN82_21970</name>
</gene>
<protein>
    <recommendedName>
        <fullName evidence="3">DUF932 domain-containing protein</fullName>
    </recommendedName>
</protein>
<dbReference type="Proteomes" id="UP000829925">
    <property type="component" value="Plasmid unnamed1"/>
</dbReference>
<keyword evidence="2" id="KW-1185">Reference proteome</keyword>
<geneLocation type="plasmid" evidence="1 2">
    <name>unnamed1</name>
</geneLocation>
<dbReference type="RefSeq" id="WP_245097696.1">
    <property type="nucleotide sequence ID" value="NZ_CP095054.1"/>
</dbReference>